<feature type="domain" description="Beta-lactamase-related" evidence="2">
    <location>
        <begin position="69"/>
        <end position="345"/>
    </location>
</feature>
<dbReference type="PANTHER" id="PTHR43283">
    <property type="entry name" value="BETA-LACTAMASE-RELATED"/>
    <property type="match status" value="1"/>
</dbReference>
<evidence type="ECO:0000313" key="4">
    <source>
        <dbReference type="Proteomes" id="UP000321577"/>
    </source>
</evidence>
<dbReference type="InterPro" id="IPR001466">
    <property type="entry name" value="Beta-lactam-related"/>
</dbReference>
<gene>
    <name evidence="3" type="ORF">BGE01nite_55920</name>
</gene>
<accession>A0A512MJ40</accession>
<dbReference type="PANTHER" id="PTHR43283:SF7">
    <property type="entry name" value="BETA-LACTAMASE-RELATED DOMAIN-CONTAINING PROTEIN"/>
    <property type="match status" value="1"/>
</dbReference>
<dbReference type="GO" id="GO:0016787">
    <property type="term" value="F:hydrolase activity"/>
    <property type="evidence" value="ECO:0007669"/>
    <property type="project" value="UniProtKB-KW"/>
</dbReference>
<dbReference type="Proteomes" id="UP000321577">
    <property type="component" value="Unassembled WGS sequence"/>
</dbReference>
<dbReference type="EMBL" id="BKAG01000084">
    <property type="protein sequence ID" value="GEP46301.1"/>
    <property type="molecule type" value="Genomic_DNA"/>
</dbReference>
<protein>
    <submittedName>
        <fullName evidence="3">6-aminohexanoate-dimer hydrolase</fullName>
    </submittedName>
</protein>
<organism evidence="3 4">
    <name type="scientific">Brevifollis gellanilyticus</name>
    <dbReference type="NCBI Taxonomy" id="748831"/>
    <lineage>
        <taxon>Bacteria</taxon>
        <taxon>Pseudomonadati</taxon>
        <taxon>Verrucomicrobiota</taxon>
        <taxon>Verrucomicrobiia</taxon>
        <taxon>Verrucomicrobiales</taxon>
        <taxon>Verrucomicrobiaceae</taxon>
    </lineage>
</organism>
<dbReference type="Pfam" id="PF00144">
    <property type="entry name" value="Beta-lactamase"/>
    <property type="match status" value="1"/>
</dbReference>
<dbReference type="AlphaFoldDB" id="A0A512MJ40"/>
<feature type="region of interest" description="Disordered" evidence="1">
    <location>
        <begin position="19"/>
        <end position="44"/>
    </location>
</feature>
<dbReference type="Gene3D" id="3.40.710.10">
    <property type="entry name" value="DD-peptidase/beta-lactamase superfamily"/>
    <property type="match status" value="1"/>
</dbReference>
<dbReference type="InterPro" id="IPR050789">
    <property type="entry name" value="Diverse_Enzym_Activities"/>
</dbReference>
<evidence type="ECO:0000313" key="3">
    <source>
        <dbReference type="EMBL" id="GEP46301.1"/>
    </source>
</evidence>
<evidence type="ECO:0000259" key="2">
    <source>
        <dbReference type="Pfam" id="PF00144"/>
    </source>
</evidence>
<dbReference type="InterPro" id="IPR012338">
    <property type="entry name" value="Beta-lactam/transpept-like"/>
</dbReference>
<keyword evidence="3" id="KW-0378">Hydrolase</keyword>
<sequence length="372" mass="41339">MRPIFLSLMMSAALCADDKAEPKPLPSTEQEKVSDGWENASPGSLGLKTAPLEEMLQKLKDGTYKNIHSVLLVKKGKLVLDEYFRGTNAEGNSQEFGPDTLHTVQSCTKSVTSILIGIAIDQKLIRGVDEPISTFFPKEAELFKDDKKAAILLKHCLSMSAGLSWNESGIPYTDPRNDAMGLNKSRDPVRYVFERSVTGAAGEEFLYHSGISISLGEALHHAAGMDVDLFAEKHLFGPLGITRFRWPKTPSGAVHTGGGLWLRPRDMAKLGQLFLNKGRWGDQQIVSEAWVRESTKQQVPYRGYGYQWWVRNFRTRDHLIEGFAAQGLGGQFIIVLPDLETVAVFTGWNVGALTEQPFDMLQRYIIPAVDVK</sequence>
<dbReference type="SUPFAM" id="SSF56601">
    <property type="entry name" value="beta-lactamase/transpeptidase-like"/>
    <property type="match status" value="1"/>
</dbReference>
<keyword evidence="4" id="KW-1185">Reference proteome</keyword>
<reference evidence="3 4" key="1">
    <citation type="submission" date="2019-07" db="EMBL/GenBank/DDBJ databases">
        <title>Whole genome shotgun sequence of Brevifollis gellanilyticus NBRC 108608.</title>
        <authorList>
            <person name="Hosoyama A."/>
            <person name="Uohara A."/>
            <person name="Ohji S."/>
            <person name="Ichikawa N."/>
        </authorList>
    </citation>
    <scope>NUCLEOTIDE SEQUENCE [LARGE SCALE GENOMIC DNA]</scope>
    <source>
        <strain evidence="3 4">NBRC 108608</strain>
    </source>
</reference>
<dbReference type="OrthoDB" id="9773047at2"/>
<name>A0A512MJ40_9BACT</name>
<evidence type="ECO:0000256" key="1">
    <source>
        <dbReference type="SAM" id="MobiDB-lite"/>
    </source>
</evidence>
<proteinExistence type="predicted"/>
<comment type="caution">
    <text evidence="3">The sequence shown here is derived from an EMBL/GenBank/DDBJ whole genome shotgun (WGS) entry which is preliminary data.</text>
</comment>